<dbReference type="InterPro" id="IPR017441">
    <property type="entry name" value="Protein_kinase_ATP_BS"/>
</dbReference>
<dbReference type="PROSITE" id="PS00107">
    <property type="entry name" value="PROTEIN_KINASE_ATP"/>
    <property type="match status" value="1"/>
</dbReference>
<comment type="caution">
    <text evidence="6">The sequence shown here is derived from an EMBL/GenBank/DDBJ whole genome shotgun (WGS) entry which is preliminary data.</text>
</comment>
<gene>
    <name evidence="6" type="ORF">AVEN_85503_1</name>
</gene>
<feature type="region of interest" description="Disordered" evidence="4">
    <location>
        <begin position="663"/>
        <end position="694"/>
    </location>
</feature>
<feature type="compositionally biased region" description="Acidic residues" evidence="4">
    <location>
        <begin position="369"/>
        <end position="383"/>
    </location>
</feature>
<accession>A0A4Y2K7P6</accession>
<feature type="region of interest" description="Disordered" evidence="4">
    <location>
        <begin position="572"/>
        <end position="642"/>
    </location>
</feature>
<dbReference type="InterPro" id="IPR011009">
    <property type="entry name" value="Kinase-like_dom_sf"/>
</dbReference>
<dbReference type="Proteomes" id="UP000499080">
    <property type="component" value="Unassembled WGS sequence"/>
</dbReference>
<dbReference type="PANTHER" id="PTHR24055">
    <property type="entry name" value="MITOGEN-ACTIVATED PROTEIN KINASE"/>
    <property type="match status" value="1"/>
</dbReference>
<feature type="region of interest" description="Disordered" evidence="4">
    <location>
        <begin position="348"/>
        <end position="388"/>
    </location>
</feature>
<dbReference type="OrthoDB" id="6431554at2759"/>
<keyword evidence="1 3" id="KW-0547">Nucleotide-binding</keyword>
<evidence type="ECO:0000256" key="3">
    <source>
        <dbReference type="PROSITE-ProRule" id="PRU10141"/>
    </source>
</evidence>
<proteinExistence type="predicted"/>
<keyword evidence="2 3" id="KW-0067">ATP-binding</keyword>
<dbReference type="InterPro" id="IPR050117">
    <property type="entry name" value="MAPK"/>
</dbReference>
<dbReference type="GO" id="GO:0004672">
    <property type="term" value="F:protein kinase activity"/>
    <property type="evidence" value="ECO:0007669"/>
    <property type="project" value="InterPro"/>
</dbReference>
<reference evidence="6 7" key="1">
    <citation type="journal article" date="2019" name="Sci. Rep.">
        <title>Orb-weaving spider Araneus ventricosus genome elucidates the spidroin gene catalogue.</title>
        <authorList>
            <person name="Kono N."/>
            <person name="Nakamura H."/>
            <person name="Ohtoshi R."/>
            <person name="Moran D.A.P."/>
            <person name="Shinohara A."/>
            <person name="Yoshida Y."/>
            <person name="Fujiwara M."/>
            <person name="Mori M."/>
            <person name="Tomita M."/>
            <person name="Arakawa K."/>
        </authorList>
    </citation>
    <scope>NUCLEOTIDE SEQUENCE [LARGE SCALE GENOMIC DNA]</scope>
</reference>
<evidence type="ECO:0000313" key="6">
    <source>
        <dbReference type="EMBL" id="GBM98244.1"/>
    </source>
</evidence>
<dbReference type="PROSITE" id="PS00108">
    <property type="entry name" value="PROTEIN_KINASE_ST"/>
    <property type="match status" value="1"/>
</dbReference>
<dbReference type="AlphaFoldDB" id="A0A4Y2K7P6"/>
<feature type="region of interest" description="Disordered" evidence="4">
    <location>
        <begin position="742"/>
        <end position="772"/>
    </location>
</feature>
<dbReference type="GO" id="GO:0005524">
    <property type="term" value="F:ATP binding"/>
    <property type="evidence" value="ECO:0007669"/>
    <property type="project" value="UniProtKB-UniRule"/>
</dbReference>
<dbReference type="InterPro" id="IPR000719">
    <property type="entry name" value="Prot_kinase_dom"/>
</dbReference>
<dbReference type="Pfam" id="PF00069">
    <property type="entry name" value="Pkinase"/>
    <property type="match status" value="1"/>
</dbReference>
<evidence type="ECO:0000256" key="1">
    <source>
        <dbReference type="ARBA" id="ARBA00022741"/>
    </source>
</evidence>
<feature type="compositionally biased region" description="Basic and acidic residues" evidence="4">
    <location>
        <begin position="348"/>
        <end position="365"/>
    </location>
</feature>
<dbReference type="InterPro" id="IPR008271">
    <property type="entry name" value="Ser/Thr_kinase_AS"/>
</dbReference>
<keyword evidence="7" id="KW-1185">Reference proteome</keyword>
<dbReference type="EMBL" id="BGPR01004306">
    <property type="protein sequence ID" value="GBM98244.1"/>
    <property type="molecule type" value="Genomic_DNA"/>
</dbReference>
<sequence>MAENKTSDDEGEKTVKKRRRSEDVRLTIKILESEKYFRVKKVLGCGTYGDVFMMYDPTRDSNVAVKIITSENIAQIELEMWPKLRHPNIVPVLEVMTLKPVEVAVFVMPVQKKSLHDIMYDKRFLCRSDSLDYLKIWLFQTLSALDYMDSRDLCHLDIKVDNILISNDYRAMLCDFSFLNFNTRRLERYDLGLPYIYRPPEACHSLGSDISIDGRAYDMWGFGIMAVEIFTHFVLATNIPDCKNWMKEVYPTLFSILQEKEFCNLMIQTFPGYNMSQTQAKLALNFIYSFLMLEPIERSIAIEALQHQFLNKGMYIASWTDPIWTHEVYSKSAELPSVKSWKKKSPHLVDGKIDEGEDHKERDESSPTTDDEYLTVSGSDDDTRDSNSINEYMNTLSAKDNSSSGSTEMKQSTSYESLIGENFFDKNSESNSEFDFSQMGDVSITKKDERNPCLLNSGHNLSILSNDVKQNNDIIENKEYPISQSESKIVPKGLKKRCMVNKKSRLHRYPMKSKTFYLKSEIYKSLCSDKPLKNVPSSGIFLTKLQDKKISKVGSNGRSTFYRIRRKDCVNSNTEKYSSSDNSADPVSSASDSLMSDPNETSIVAADSKQNESTEKVKANESKKENHAFENTRVEPEFDEENSKWATGDTFLSDFGDLIDLNEADNPSTSRKGVMSSLRTGSAVPKDDESHESPEINEASHFMASVNKTLGQLNQINDILQKVLICENCNAKMKKIEQENVESGAPAEIKPDSVPLEFRDSTREKNEDHADDATNLRANLNVCHHEIICKDSTLPLDIMNSQNINLIINCPAMQKEILQLETNNETKQEGSPETCGGLKNLNHGRGWRKWMRNKCLQIERVVKCWPYKILK</sequence>
<evidence type="ECO:0000256" key="4">
    <source>
        <dbReference type="SAM" id="MobiDB-lite"/>
    </source>
</evidence>
<name>A0A4Y2K7P6_ARAVE</name>
<feature type="compositionally biased region" description="Basic and acidic residues" evidence="4">
    <location>
        <begin position="757"/>
        <end position="772"/>
    </location>
</feature>
<feature type="compositionally biased region" description="Basic and acidic residues" evidence="4">
    <location>
        <begin position="609"/>
        <end position="636"/>
    </location>
</feature>
<feature type="binding site" evidence="3">
    <location>
        <position position="66"/>
    </location>
    <ligand>
        <name>ATP</name>
        <dbReference type="ChEBI" id="CHEBI:30616"/>
    </ligand>
</feature>
<dbReference type="SMART" id="SM00220">
    <property type="entry name" value="S_TKc"/>
    <property type="match status" value="1"/>
</dbReference>
<protein>
    <recommendedName>
        <fullName evidence="5">Protein kinase domain-containing protein</fullName>
    </recommendedName>
</protein>
<dbReference type="CDD" id="cd00180">
    <property type="entry name" value="PKc"/>
    <property type="match status" value="1"/>
</dbReference>
<dbReference type="SUPFAM" id="SSF56112">
    <property type="entry name" value="Protein kinase-like (PK-like)"/>
    <property type="match status" value="1"/>
</dbReference>
<feature type="compositionally biased region" description="Basic and acidic residues" evidence="4">
    <location>
        <begin position="685"/>
        <end position="694"/>
    </location>
</feature>
<organism evidence="6 7">
    <name type="scientific">Araneus ventricosus</name>
    <name type="common">Orbweaver spider</name>
    <name type="synonym">Epeira ventricosa</name>
    <dbReference type="NCBI Taxonomy" id="182803"/>
    <lineage>
        <taxon>Eukaryota</taxon>
        <taxon>Metazoa</taxon>
        <taxon>Ecdysozoa</taxon>
        <taxon>Arthropoda</taxon>
        <taxon>Chelicerata</taxon>
        <taxon>Arachnida</taxon>
        <taxon>Araneae</taxon>
        <taxon>Araneomorphae</taxon>
        <taxon>Entelegynae</taxon>
        <taxon>Araneoidea</taxon>
        <taxon>Araneidae</taxon>
        <taxon>Araneus</taxon>
    </lineage>
</organism>
<dbReference type="Gene3D" id="1.10.510.10">
    <property type="entry name" value="Transferase(Phosphotransferase) domain 1"/>
    <property type="match status" value="1"/>
</dbReference>
<evidence type="ECO:0000256" key="2">
    <source>
        <dbReference type="ARBA" id="ARBA00022840"/>
    </source>
</evidence>
<evidence type="ECO:0000259" key="5">
    <source>
        <dbReference type="PROSITE" id="PS50011"/>
    </source>
</evidence>
<feature type="domain" description="Protein kinase" evidence="5">
    <location>
        <begin position="37"/>
        <end position="310"/>
    </location>
</feature>
<evidence type="ECO:0000313" key="7">
    <source>
        <dbReference type="Proteomes" id="UP000499080"/>
    </source>
</evidence>
<dbReference type="PROSITE" id="PS50011">
    <property type="entry name" value="PROTEIN_KINASE_DOM"/>
    <property type="match status" value="1"/>
</dbReference>
<dbReference type="Gene3D" id="3.30.200.20">
    <property type="entry name" value="Phosphorylase Kinase, domain 1"/>
    <property type="match status" value="1"/>
</dbReference>
<feature type="compositionally biased region" description="Low complexity" evidence="4">
    <location>
        <begin position="579"/>
        <end position="593"/>
    </location>
</feature>